<sequence>MEKPSSSQLSIPSDIALTWKRAKDCPFPKREGQCGCSVGNKMYLFGGVVQTEDGDLESNDLLCYDAESGCWSKLDTKTPRPEACIAASLAAVGNKLYLFGGLNQESGWLGSLHMLDLDTLKWTELTGEGIAPSPRDKLQAAVIDTRIYYFGGFGPKATVDDDDDEDWEDEDDEGGVAEVERTQQAAEFGWFNDLYVYDTLSNKWSQPMHMNLGLPTARAAHGMCAVGRNLVIFGGRDTEKRTNDLYMYNIDTRKWNMDMKITGQLPAPRSFHSTTAMGGRVVVVGGRGVDDKHLADLHVFDTETYQWLQPGVGGDVPAARGQHSVAVVRDNLVVFGGSSDYDPQTMSCQKLFSDTYTILTGDILKGGSTTQVHSGGDGGSS</sequence>
<dbReference type="InterPro" id="IPR006652">
    <property type="entry name" value="Kelch_1"/>
</dbReference>
<gene>
    <name evidence="3" type="ORF">DPMN_159702</name>
</gene>
<name>A0A9D4ENS5_DREPO</name>
<dbReference type="InterPro" id="IPR015915">
    <property type="entry name" value="Kelch-typ_b-propeller"/>
</dbReference>
<accession>A0A9D4ENS5</accession>
<dbReference type="Proteomes" id="UP000828390">
    <property type="component" value="Unassembled WGS sequence"/>
</dbReference>
<dbReference type="OrthoDB" id="10251809at2759"/>
<comment type="caution">
    <text evidence="3">The sequence shown here is derived from an EMBL/GenBank/DDBJ whole genome shotgun (WGS) entry which is preliminary data.</text>
</comment>
<keyword evidence="2" id="KW-0677">Repeat</keyword>
<dbReference type="PANTHER" id="PTHR46093">
    <property type="entry name" value="ACYL-COA-BINDING DOMAIN-CONTAINING PROTEIN 5"/>
    <property type="match status" value="1"/>
</dbReference>
<dbReference type="SMART" id="SM00612">
    <property type="entry name" value="Kelch"/>
    <property type="match status" value="3"/>
</dbReference>
<dbReference type="PANTHER" id="PTHR46093:SF18">
    <property type="entry name" value="FIBRONECTIN TYPE-III DOMAIN-CONTAINING PROTEIN"/>
    <property type="match status" value="1"/>
</dbReference>
<reference evidence="3" key="2">
    <citation type="submission" date="2020-11" db="EMBL/GenBank/DDBJ databases">
        <authorList>
            <person name="McCartney M.A."/>
            <person name="Auch B."/>
            <person name="Kono T."/>
            <person name="Mallez S."/>
            <person name="Becker A."/>
            <person name="Gohl D.M."/>
            <person name="Silverstein K.A.T."/>
            <person name="Koren S."/>
            <person name="Bechman K.B."/>
            <person name="Herman A."/>
            <person name="Abrahante J.E."/>
            <person name="Garbe J."/>
        </authorList>
    </citation>
    <scope>NUCLEOTIDE SEQUENCE</scope>
    <source>
        <strain evidence="3">Duluth1</strain>
        <tissue evidence="3">Whole animal</tissue>
    </source>
</reference>
<evidence type="ECO:0000256" key="2">
    <source>
        <dbReference type="ARBA" id="ARBA00022737"/>
    </source>
</evidence>
<dbReference type="AlphaFoldDB" id="A0A9D4ENS5"/>
<keyword evidence="4" id="KW-1185">Reference proteome</keyword>
<dbReference type="Pfam" id="PF24681">
    <property type="entry name" value="Kelch_KLHDC2_KLHL20_DRC7"/>
    <property type="match status" value="2"/>
</dbReference>
<evidence type="ECO:0000313" key="3">
    <source>
        <dbReference type="EMBL" id="KAH3781796.1"/>
    </source>
</evidence>
<proteinExistence type="predicted"/>
<protein>
    <submittedName>
        <fullName evidence="3">Uncharacterized protein</fullName>
    </submittedName>
</protein>
<evidence type="ECO:0000256" key="1">
    <source>
        <dbReference type="ARBA" id="ARBA00022441"/>
    </source>
</evidence>
<evidence type="ECO:0000313" key="4">
    <source>
        <dbReference type="Proteomes" id="UP000828390"/>
    </source>
</evidence>
<keyword evidence="1" id="KW-0880">Kelch repeat</keyword>
<dbReference type="SUPFAM" id="SSF117281">
    <property type="entry name" value="Kelch motif"/>
    <property type="match status" value="2"/>
</dbReference>
<dbReference type="Gene3D" id="2.120.10.80">
    <property type="entry name" value="Kelch-type beta propeller"/>
    <property type="match status" value="2"/>
</dbReference>
<organism evidence="3 4">
    <name type="scientific">Dreissena polymorpha</name>
    <name type="common">Zebra mussel</name>
    <name type="synonym">Mytilus polymorpha</name>
    <dbReference type="NCBI Taxonomy" id="45954"/>
    <lineage>
        <taxon>Eukaryota</taxon>
        <taxon>Metazoa</taxon>
        <taxon>Spiralia</taxon>
        <taxon>Lophotrochozoa</taxon>
        <taxon>Mollusca</taxon>
        <taxon>Bivalvia</taxon>
        <taxon>Autobranchia</taxon>
        <taxon>Heteroconchia</taxon>
        <taxon>Euheterodonta</taxon>
        <taxon>Imparidentia</taxon>
        <taxon>Neoheterodontei</taxon>
        <taxon>Myida</taxon>
        <taxon>Dreissenoidea</taxon>
        <taxon>Dreissenidae</taxon>
        <taxon>Dreissena</taxon>
    </lineage>
</organism>
<reference evidence="3" key="1">
    <citation type="journal article" date="2019" name="bioRxiv">
        <title>The Genome of the Zebra Mussel, Dreissena polymorpha: A Resource for Invasive Species Research.</title>
        <authorList>
            <person name="McCartney M.A."/>
            <person name="Auch B."/>
            <person name="Kono T."/>
            <person name="Mallez S."/>
            <person name="Zhang Y."/>
            <person name="Obille A."/>
            <person name="Becker A."/>
            <person name="Abrahante J.E."/>
            <person name="Garbe J."/>
            <person name="Badalamenti J.P."/>
            <person name="Herman A."/>
            <person name="Mangelson H."/>
            <person name="Liachko I."/>
            <person name="Sullivan S."/>
            <person name="Sone E.D."/>
            <person name="Koren S."/>
            <person name="Silverstein K.A.T."/>
            <person name="Beckman K.B."/>
            <person name="Gohl D.M."/>
        </authorList>
    </citation>
    <scope>NUCLEOTIDE SEQUENCE</scope>
    <source>
        <strain evidence="3">Duluth1</strain>
        <tissue evidence="3">Whole animal</tissue>
    </source>
</reference>
<dbReference type="EMBL" id="JAIWYP010000008">
    <property type="protein sequence ID" value="KAH3781796.1"/>
    <property type="molecule type" value="Genomic_DNA"/>
</dbReference>